<dbReference type="InterPro" id="IPR025450">
    <property type="entry name" value="YndJ-like"/>
</dbReference>
<keyword evidence="3" id="KW-1185">Reference proteome</keyword>
<gene>
    <name evidence="2" type="ORF">CR194_18885</name>
</gene>
<dbReference type="AlphaFoldDB" id="A0A323TGL0"/>
<feature type="transmembrane region" description="Helical" evidence="1">
    <location>
        <begin position="189"/>
        <end position="213"/>
    </location>
</feature>
<proteinExistence type="predicted"/>
<feature type="transmembrane region" description="Helical" evidence="1">
    <location>
        <begin position="84"/>
        <end position="106"/>
    </location>
</feature>
<dbReference type="Pfam" id="PF14158">
    <property type="entry name" value="YndJ"/>
    <property type="match status" value="1"/>
</dbReference>
<feature type="transmembrane region" description="Helical" evidence="1">
    <location>
        <begin position="158"/>
        <end position="177"/>
    </location>
</feature>
<evidence type="ECO:0000313" key="3">
    <source>
        <dbReference type="Proteomes" id="UP000248214"/>
    </source>
</evidence>
<feature type="transmembrane region" description="Helical" evidence="1">
    <location>
        <begin position="287"/>
        <end position="307"/>
    </location>
</feature>
<name>A0A323TGL0_9BACI</name>
<feature type="transmembrane region" description="Helical" evidence="1">
    <location>
        <begin position="219"/>
        <end position="238"/>
    </location>
</feature>
<evidence type="ECO:0000256" key="1">
    <source>
        <dbReference type="SAM" id="Phobius"/>
    </source>
</evidence>
<keyword evidence="1" id="KW-1133">Transmembrane helix</keyword>
<feature type="transmembrane region" description="Helical" evidence="1">
    <location>
        <begin position="58"/>
        <end position="78"/>
    </location>
</feature>
<feature type="transmembrane region" description="Helical" evidence="1">
    <location>
        <begin position="30"/>
        <end position="46"/>
    </location>
</feature>
<keyword evidence="1" id="KW-0812">Transmembrane</keyword>
<keyword evidence="1" id="KW-0472">Membrane</keyword>
<feature type="transmembrane region" description="Helical" evidence="1">
    <location>
        <begin position="245"/>
        <end position="267"/>
    </location>
</feature>
<sequence length="317" mass="35276">MTFKHNMILGIVASVIGAVAASPSIVELALMFVFFIFVPSFLYLASAGRPQCDYQRRMFQLSCYSFPFAVFGILAIFVDNGWLSALLAAVWFIFTLSAGITSLQRLYKRKFSHPEEAIIDIGIAFLIIGGIWHVLARWGIAQFLPYTELTIDLTSIHYHYSAFILPVFTGLFGRWIFERRLKERGSRGNSVPFIFLCGGMAIGSPLVALGIAVGNSLQLVMVSIYVIFIYWLCSWCLIKSVHFGLLAGWMIGLACGSLLVAMGISLLYRLGMYINLDMPQLTEMIHWHGGLNAFVFSVLATGGWLLLSPEAKVSRTK</sequence>
<reference evidence="2 3" key="1">
    <citation type="submission" date="2017-10" db="EMBL/GenBank/DDBJ databases">
        <title>Bacillus sp. nov., a halophilic bacterium isolated from a Keqin Lake.</title>
        <authorList>
            <person name="Wang H."/>
        </authorList>
    </citation>
    <scope>NUCLEOTIDE SEQUENCE [LARGE SCALE GENOMIC DNA]</scope>
    <source>
        <strain evidence="2 3">KQ-12</strain>
    </source>
</reference>
<evidence type="ECO:0000313" key="2">
    <source>
        <dbReference type="EMBL" id="PYZ91693.1"/>
    </source>
</evidence>
<feature type="transmembrane region" description="Helical" evidence="1">
    <location>
        <begin position="118"/>
        <end position="138"/>
    </location>
</feature>
<dbReference type="OrthoDB" id="2614436at2"/>
<dbReference type="RefSeq" id="WP_110611985.1">
    <property type="nucleotide sequence ID" value="NZ_PDOD01000006.1"/>
</dbReference>
<protein>
    <submittedName>
        <fullName evidence="2">Uncharacterized protein</fullName>
    </submittedName>
</protein>
<dbReference type="Proteomes" id="UP000248214">
    <property type="component" value="Unassembled WGS sequence"/>
</dbReference>
<accession>A0A323TGL0</accession>
<dbReference type="EMBL" id="PDOD01000006">
    <property type="protein sequence ID" value="PYZ91693.1"/>
    <property type="molecule type" value="Genomic_DNA"/>
</dbReference>
<comment type="caution">
    <text evidence="2">The sequence shown here is derived from an EMBL/GenBank/DDBJ whole genome shotgun (WGS) entry which is preliminary data.</text>
</comment>
<organism evidence="2 3">
    <name type="scientific">Salipaludibacillus keqinensis</name>
    <dbReference type="NCBI Taxonomy" id="2045207"/>
    <lineage>
        <taxon>Bacteria</taxon>
        <taxon>Bacillati</taxon>
        <taxon>Bacillota</taxon>
        <taxon>Bacilli</taxon>
        <taxon>Bacillales</taxon>
        <taxon>Bacillaceae</taxon>
    </lineage>
</organism>